<dbReference type="OrthoDB" id="751203at2"/>
<organism evidence="2 3">
    <name type="scientific">Flavobacterium album</name>
    <dbReference type="NCBI Taxonomy" id="2175091"/>
    <lineage>
        <taxon>Bacteria</taxon>
        <taxon>Pseudomonadati</taxon>
        <taxon>Bacteroidota</taxon>
        <taxon>Flavobacteriia</taxon>
        <taxon>Flavobacteriales</taxon>
        <taxon>Flavobacteriaceae</taxon>
        <taxon>Flavobacterium</taxon>
    </lineage>
</organism>
<dbReference type="InterPro" id="IPR016040">
    <property type="entry name" value="NAD(P)-bd_dom"/>
</dbReference>
<dbReference type="GO" id="GO:0004029">
    <property type="term" value="F:aldehyde dehydrogenase (NAD+) activity"/>
    <property type="evidence" value="ECO:0007669"/>
    <property type="project" value="TreeGrafter"/>
</dbReference>
<protein>
    <submittedName>
        <fullName evidence="2">NAD(P)-dependent oxidoreductase</fullName>
    </submittedName>
</protein>
<evidence type="ECO:0000313" key="3">
    <source>
        <dbReference type="Proteomes" id="UP000244929"/>
    </source>
</evidence>
<accession>A0A2S1QW05</accession>
<proteinExistence type="predicted"/>
<dbReference type="KEGG" id="falb:HYN59_05215"/>
<dbReference type="Proteomes" id="UP000244929">
    <property type="component" value="Chromosome"/>
</dbReference>
<gene>
    <name evidence="2" type="ORF">HYN59_05215</name>
</gene>
<keyword evidence="3" id="KW-1185">Reference proteome</keyword>
<dbReference type="GO" id="GO:0005737">
    <property type="term" value="C:cytoplasm"/>
    <property type="evidence" value="ECO:0007669"/>
    <property type="project" value="TreeGrafter"/>
</dbReference>
<reference evidence="2 3" key="1">
    <citation type="submission" date="2018-04" db="EMBL/GenBank/DDBJ databases">
        <title>Genome sequencing of Flavobacterium sp. HYN0059.</title>
        <authorList>
            <person name="Yi H."/>
            <person name="Baek C."/>
        </authorList>
    </citation>
    <scope>NUCLEOTIDE SEQUENCE [LARGE SCALE GENOMIC DNA]</scope>
    <source>
        <strain evidence="2 3">HYN0059</strain>
    </source>
</reference>
<sequence>MLMQNISILGCGWLGLPLAKKLLNNSFTIKGSTTSENKLEILNNEGITPFHISLHENEVEGDIAGFLANAEILIIDVPPKAKSGEDFAKKIRTLLPYIEQSGTDKILFISSTSVYADDAAVVTEDTSPNPVTDSGKQLVATERLLQENKSFKTTVLRFGGLIGEDRHPVKHLAGRENLPDGDAPVNLVHRDDCIGSILKVIESNAWGETFNVVAPQHPTRKDYYTKKATEAGLPLPGFLEKERGGKIIDSTKIQELTGFTFTAGI</sequence>
<dbReference type="EMBL" id="CP029186">
    <property type="protein sequence ID" value="AWH84553.1"/>
    <property type="molecule type" value="Genomic_DNA"/>
</dbReference>
<dbReference type="SUPFAM" id="SSF51735">
    <property type="entry name" value="NAD(P)-binding Rossmann-fold domains"/>
    <property type="match status" value="1"/>
</dbReference>
<dbReference type="Pfam" id="PF13460">
    <property type="entry name" value="NAD_binding_10"/>
    <property type="match status" value="1"/>
</dbReference>
<dbReference type="PANTHER" id="PTHR48079">
    <property type="entry name" value="PROTEIN YEEZ"/>
    <property type="match status" value="1"/>
</dbReference>
<dbReference type="InterPro" id="IPR036291">
    <property type="entry name" value="NAD(P)-bd_dom_sf"/>
</dbReference>
<dbReference type="PANTHER" id="PTHR48079:SF6">
    <property type="entry name" value="NAD(P)-BINDING DOMAIN-CONTAINING PROTEIN-RELATED"/>
    <property type="match status" value="1"/>
</dbReference>
<evidence type="ECO:0000259" key="1">
    <source>
        <dbReference type="Pfam" id="PF13460"/>
    </source>
</evidence>
<dbReference type="AlphaFoldDB" id="A0A2S1QW05"/>
<dbReference type="InterPro" id="IPR051783">
    <property type="entry name" value="NAD(P)-dependent_oxidoreduct"/>
</dbReference>
<evidence type="ECO:0000313" key="2">
    <source>
        <dbReference type="EMBL" id="AWH84553.1"/>
    </source>
</evidence>
<name>A0A2S1QW05_9FLAO</name>
<dbReference type="CDD" id="cd05266">
    <property type="entry name" value="SDR_a4"/>
    <property type="match status" value="1"/>
</dbReference>
<feature type="domain" description="NAD(P)-binding" evidence="1">
    <location>
        <begin position="12"/>
        <end position="182"/>
    </location>
</feature>
<dbReference type="Gene3D" id="3.40.50.720">
    <property type="entry name" value="NAD(P)-binding Rossmann-like Domain"/>
    <property type="match status" value="1"/>
</dbReference>